<evidence type="ECO:0000256" key="4">
    <source>
        <dbReference type="ARBA" id="ARBA00023054"/>
    </source>
</evidence>
<feature type="coiled-coil region" evidence="8">
    <location>
        <begin position="1799"/>
        <end position="1847"/>
    </location>
</feature>
<protein>
    <submittedName>
        <fullName evidence="12">Kinesin-like protein KIN-12C isoform X1</fullName>
    </submittedName>
</protein>
<evidence type="ECO:0000256" key="9">
    <source>
        <dbReference type="SAM" id="MobiDB-lite"/>
    </source>
</evidence>
<keyword evidence="3 7" id="KW-0067">ATP-binding</keyword>
<dbReference type="InterPro" id="IPR001752">
    <property type="entry name" value="Kinesin_motor_dom"/>
</dbReference>
<sequence>MSKHVSASKNAQPEADENELGTSPSALHFPPPRTPFNIIADPAQFQKEFHDSVFDSNFKLQSTKADWFSDRKSDVSLKVNWKAGTNNGTPRFSAQGRRVSSEPSSTQSTPAKSSSRVSFGGVATGSKAPQLGDGRAGCSSRLFRRIAIPDTELPVDVPHFDLEEDPSFWKDHNVQVMIRIRPLNTTERDSQGYGRCLRQESAKTLVWLGHPETRFTFDHIACETISQENLFKVAGQPMVENCLSGYNSCMFAYGQTGSGKTYTMMGGIYEVEGKLNEDCGLTLRIFEHLFTRIGMEEKCKQDVKLKYSCKCSFLEIYNEQITDLLEPSSTNLQIREDSKKGVYVDNLTEHSVSSLNDVVELLLQGVANRKMAATYMNSESSRSHSVLTCIIESHWEKDSKTHFRFARLNLVDLAGSERQKSSGAEGDRLKEAANINKSLSTLGLVIMSLVDLAHGKPRHIPYRDSRLTFLLQDSLGGNSKTTVIANVSPSFCSANETGSTLKFAQRAKQIQNNAKVNECASGDETALQRQILHLKGQLSFLLKHSNFPRSILSSVPRLEESGVSSLFEGYEALGGRMQTENPKKLMEASLIGALRREEAANTTIQKLEFEFEHMKRLAFQLEEDGQRTKMLLKFREEKIRQLELFIGGMLSADEYLLEENKALAVEIKMLQAKINRNPELTRVSLENSKLTEQLQVYQNFYELGEREALLTEVAELRNELLVALGKNSTISERDKYQDETMSIKSYIQDDTLSHITGSDENLENAIGQGSDNEFHAKPICSQRDLIDAKMLAQTMDSENNMQGQNHGCKQVKHCMVENLFKKCQNEGDVMNQHQAVYNKTLQVKLENLTRELEEVRLSNIQYQDNQNQQKQIEDVRQQVEMETASTIIQLQEEVETLQVELNDRLHGLAQENTRLKDALSAKNEEMRMLSIDWEAAMIELTSFLLDSSRSIRDAHRQIEGIANLFPTVNVGIGEQVQQAIEVCIEKEETILSLHKSLEDARLMVKEMELKLESLKEAALALNASQQTHNNGCVSEAKQLSTQMTDENITMEFLFKRLVKNDKLIGVEKSADAAAVAVEWLSNPQELAFCNNIEREMPISKLDVSSQRSSHIFDDVMANTSVLLLEELDTEHKLIWLGLTELKNITSGIHADMEMHISALHIYIQELYSGYQKLVQDMMGEIRELRLKARTTNENCKSLQFFKDKVASAHKYRNIENQNSILDQIKAKIYEAKNRLNILEDSIDRNIAGCGDQFIDQYPVKEDGWSSDCSTSCSDISTESVASRGKVVDYMNGDIESTTCLRRELFMTYDAIHKLCMKLDTLLMHDIGGDSLSEEMDQGKTPSKSRIEKAEAGCNNTSKVILVEETKQDDGFLTKFEEAQAAIKEADTMLNALLRANANAKQQTGIFKQAGEQLQIERDNLIEEVGQLKSLMHMKDADNKLLHEQVGFNLEEVANSVSSLECCISQTQREVDEKFGIICCDVISFRDEMVKSISNWKSLMEDVFLEIMGREFTSFVLHQCYVKEICWQFAQFKTEPAFQLLRRKRCTESNKTSGSTFLAGKDDMMSISKIDRGRTKLITGLEEADGGFSFDDILYENLALKKELKRKEVLLEGLLFDFRLLQESTSKTKDKKDETDYCQSQLQHELEIKASQLDHVLVQQRKLEGLLTDTEKALFLSNSKLEKAKETMTSISEHNAQLKKQVEDLYLKKSEAEKQWEEQQDVVNRLEDEIIRLTSLEKKSLLSVEDIENELSRVVIERDQLHEQVCFLTDKIDIAYALADEKEAVATEARQESEASKLYAEQKEEEVKILEHSVEELESTINMLETKVQEMDEEVEKNRTLRESLELEKQIFRQRLLAVENFSEVDSGDEIVEHAEEQPRRPGGVLVELLEARSRIKILEEERAEQDKEIKRHKEYISELVLHADAQAMKYQQKYTNLEVMVRDASKDHSNLMTAPTLDKVDKSSARPRGSSSPFRCISNLVHQMNVEKEHELSTARLRIEELEGLATSRQKEICILNARLAAAESMTHDVIRDLLGVKLDLTKYANFLDQYEVQKMVTEAHLLSQQFREKEQEVHDLRTQINDLNEERECYKSVLSKKEAEALATQIACEKLRERDHLLSVQNGILKMENKNLKRKIVELDGKTNTLHQTRSSQQERHHAFLNKVQDDELTKRLAHSKMLLSRVNDEIARFRIPNGSSSHHRSGGSGKEISHG</sequence>
<feature type="region of interest" description="Disordered" evidence="9">
    <location>
        <begin position="82"/>
        <end position="134"/>
    </location>
</feature>
<feature type="compositionally biased region" description="Polar residues" evidence="9">
    <location>
        <begin position="83"/>
        <end position="92"/>
    </location>
</feature>
<feature type="compositionally biased region" description="Polar residues" evidence="9">
    <location>
        <begin position="1"/>
        <end position="11"/>
    </location>
</feature>
<dbReference type="InterPro" id="IPR044986">
    <property type="entry name" value="KIF15/KIN-12"/>
</dbReference>
<dbReference type="InterPro" id="IPR027417">
    <property type="entry name" value="P-loop_NTPase"/>
</dbReference>
<organism evidence="11 12">
    <name type="scientific">Cucurbita moschata</name>
    <name type="common">Winter crookneck squash</name>
    <name type="synonym">Cucurbita pepo var. moschata</name>
    <dbReference type="NCBI Taxonomy" id="3662"/>
    <lineage>
        <taxon>Eukaryota</taxon>
        <taxon>Viridiplantae</taxon>
        <taxon>Streptophyta</taxon>
        <taxon>Embryophyta</taxon>
        <taxon>Tracheophyta</taxon>
        <taxon>Spermatophyta</taxon>
        <taxon>Magnoliopsida</taxon>
        <taxon>eudicotyledons</taxon>
        <taxon>Gunneridae</taxon>
        <taxon>Pentapetalae</taxon>
        <taxon>rosids</taxon>
        <taxon>fabids</taxon>
        <taxon>Cucurbitales</taxon>
        <taxon>Cucurbitaceae</taxon>
        <taxon>Cucurbiteae</taxon>
        <taxon>Cucurbita</taxon>
    </lineage>
</organism>
<keyword evidence="4 8" id="KW-0175">Coiled coil</keyword>
<name>A0A6J1H318_CUCMO</name>
<dbReference type="GO" id="GO:0005874">
    <property type="term" value="C:microtubule"/>
    <property type="evidence" value="ECO:0007669"/>
    <property type="project" value="UniProtKB-KW"/>
</dbReference>
<dbReference type="PROSITE" id="PS00411">
    <property type="entry name" value="KINESIN_MOTOR_1"/>
    <property type="match status" value="1"/>
</dbReference>
<keyword evidence="11" id="KW-1185">Reference proteome</keyword>
<dbReference type="FunFam" id="3.40.850.10:FF:000033">
    <property type="entry name" value="Kinesin-like protein KIN-12E"/>
    <property type="match status" value="1"/>
</dbReference>
<proteinExistence type="inferred from homology"/>
<reference evidence="12" key="1">
    <citation type="submission" date="2025-08" db="UniProtKB">
        <authorList>
            <consortium name="RefSeq"/>
        </authorList>
    </citation>
    <scope>IDENTIFICATION</scope>
    <source>
        <tissue evidence="12">Young leaves</tissue>
    </source>
</reference>
<feature type="coiled-coil region" evidence="8">
    <location>
        <begin position="2060"/>
        <end position="2115"/>
    </location>
</feature>
<feature type="coiled-coil region" evidence="8">
    <location>
        <begin position="997"/>
        <end position="1024"/>
    </location>
</feature>
<feature type="binding site" evidence="7">
    <location>
        <begin position="254"/>
        <end position="261"/>
    </location>
    <ligand>
        <name>ATP</name>
        <dbReference type="ChEBI" id="CHEBI:30616"/>
    </ligand>
</feature>
<dbReference type="PROSITE" id="PS50067">
    <property type="entry name" value="KINESIN_MOTOR_2"/>
    <property type="match status" value="1"/>
</dbReference>
<dbReference type="GO" id="GO:0007018">
    <property type="term" value="P:microtubule-based movement"/>
    <property type="evidence" value="ECO:0007669"/>
    <property type="project" value="InterPro"/>
</dbReference>
<evidence type="ECO:0000256" key="5">
    <source>
        <dbReference type="ARBA" id="ARBA00023175"/>
    </source>
</evidence>
<feature type="compositionally biased region" description="Low complexity" evidence="9">
    <location>
        <begin position="103"/>
        <end position="115"/>
    </location>
</feature>
<evidence type="ECO:0000259" key="10">
    <source>
        <dbReference type="PROSITE" id="PS50067"/>
    </source>
</evidence>
<evidence type="ECO:0000256" key="6">
    <source>
        <dbReference type="ARBA" id="ARBA00034488"/>
    </source>
</evidence>
<dbReference type="KEGG" id="cmos:111460032"/>
<accession>A0A6J1H318</accession>
<feature type="coiled-coil region" evidence="8">
    <location>
        <begin position="1174"/>
        <end position="1241"/>
    </location>
</feature>
<dbReference type="SUPFAM" id="SSF52540">
    <property type="entry name" value="P-loop containing nucleoside triphosphate hydrolases"/>
    <property type="match status" value="1"/>
</dbReference>
<dbReference type="PANTHER" id="PTHR37739:SF18">
    <property type="entry name" value="KINESIN-LIKE PROTEIN KIN-12C"/>
    <property type="match status" value="1"/>
</dbReference>
<evidence type="ECO:0000256" key="2">
    <source>
        <dbReference type="ARBA" id="ARBA00022741"/>
    </source>
</evidence>
<dbReference type="Pfam" id="PF00225">
    <property type="entry name" value="Kinesin"/>
    <property type="match status" value="1"/>
</dbReference>
<dbReference type="SMR" id="A0A6J1H318"/>
<dbReference type="SMART" id="SM00129">
    <property type="entry name" value="KISc"/>
    <property type="match status" value="1"/>
</dbReference>
<evidence type="ECO:0000313" key="11">
    <source>
        <dbReference type="Proteomes" id="UP000504609"/>
    </source>
</evidence>
<dbReference type="InterPro" id="IPR036961">
    <property type="entry name" value="Kinesin_motor_dom_sf"/>
</dbReference>
<feature type="coiled-coil region" evidence="8">
    <location>
        <begin position="1375"/>
        <end position="1402"/>
    </location>
</feature>
<dbReference type="PRINTS" id="PR00380">
    <property type="entry name" value="KINESINHEAVY"/>
</dbReference>
<dbReference type="GeneID" id="111460032"/>
<feature type="domain" description="Kinesin motor" evidence="10">
    <location>
        <begin position="173"/>
        <end position="510"/>
    </location>
</feature>
<dbReference type="RefSeq" id="XP_022958877.1">
    <property type="nucleotide sequence ID" value="XM_023103109.1"/>
</dbReference>
<gene>
    <name evidence="12" type="primary">LOC111460032</name>
</gene>
<dbReference type="Proteomes" id="UP000504609">
    <property type="component" value="Unplaced"/>
</dbReference>
<feature type="coiled-coil region" evidence="8">
    <location>
        <begin position="1888"/>
        <end position="1915"/>
    </location>
</feature>
<feature type="coiled-coil region" evidence="8">
    <location>
        <begin position="1680"/>
        <end position="1763"/>
    </location>
</feature>
<dbReference type="InterPro" id="IPR019821">
    <property type="entry name" value="Kinesin_motor_CS"/>
</dbReference>
<dbReference type="PANTHER" id="PTHR37739">
    <property type="entry name" value="KINESIN-LIKE PROTEIN KIN-12D"/>
    <property type="match status" value="1"/>
</dbReference>
<dbReference type="GO" id="GO:0003777">
    <property type="term" value="F:microtubule motor activity"/>
    <property type="evidence" value="ECO:0007669"/>
    <property type="project" value="InterPro"/>
</dbReference>
<evidence type="ECO:0000256" key="8">
    <source>
        <dbReference type="SAM" id="Coils"/>
    </source>
</evidence>
<dbReference type="GO" id="GO:0005524">
    <property type="term" value="F:ATP binding"/>
    <property type="evidence" value="ECO:0007669"/>
    <property type="project" value="UniProtKB-UniRule"/>
</dbReference>
<dbReference type="GO" id="GO:0008017">
    <property type="term" value="F:microtubule binding"/>
    <property type="evidence" value="ECO:0007669"/>
    <property type="project" value="InterPro"/>
</dbReference>
<keyword evidence="5 7" id="KW-0505">Motor protein</keyword>
<evidence type="ECO:0000313" key="12">
    <source>
        <dbReference type="RefSeq" id="XP_022958877.1"/>
    </source>
</evidence>
<dbReference type="Gene3D" id="3.40.850.10">
    <property type="entry name" value="Kinesin motor domain"/>
    <property type="match status" value="1"/>
</dbReference>
<keyword evidence="2 7" id="KW-0547">Nucleotide-binding</keyword>
<feature type="coiled-coil region" evidence="8">
    <location>
        <begin position="838"/>
        <end position="925"/>
    </location>
</feature>
<comment type="similarity">
    <text evidence="6">Belongs to the TRAFAC class myosin-kinesin ATPase superfamily. Kinesin family. KIN-12 subfamily.</text>
</comment>
<feature type="region of interest" description="Disordered" evidence="9">
    <location>
        <begin position="1"/>
        <end position="38"/>
    </location>
</feature>
<evidence type="ECO:0000256" key="7">
    <source>
        <dbReference type="PROSITE-ProRule" id="PRU00283"/>
    </source>
</evidence>
<keyword evidence="1" id="KW-0493">Microtubule</keyword>
<evidence type="ECO:0000256" key="3">
    <source>
        <dbReference type="ARBA" id="ARBA00022840"/>
    </source>
</evidence>
<feature type="region of interest" description="Disordered" evidence="9">
    <location>
        <begin position="2192"/>
        <end position="2213"/>
    </location>
</feature>
<evidence type="ECO:0000256" key="1">
    <source>
        <dbReference type="ARBA" id="ARBA00022701"/>
    </source>
</evidence>